<evidence type="ECO:0000313" key="2">
    <source>
        <dbReference type="EMBL" id="CAH1109376.1"/>
    </source>
</evidence>
<feature type="compositionally biased region" description="Basic and acidic residues" evidence="1">
    <location>
        <begin position="83"/>
        <end position="93"/>
    </location>
</feature>
<proteinExistence type="predicted"/>
<dbReference type="EMBL" id="OV651816">
    <property type="protein sequence ID" value="CAH1109376.1"/>
    <property type="molecule type" value="Genomic_DNA"/>
</dbReference>
<name>A0A9P0D3V9_9CUCU</name>
<dbReference type="AlphaFoldDB" id="A0A9P0D3V9"/>
<feature type="region of interest" description="Disordered" evidence="1">
    <location>
        <begin position="83"/>
        <end position="102"/>
    </location>
</feature>
<gene>
    <name evidence="2" type="ORF">PSYICH_LOCUS9807</name>
</gene>
<reference evidence="2" key="1">
    <citation type="submission" date="2022-01" db="EMBL/GenBank/DDBJ databases">
        <authorList>
            <person name="King R."/>
        </authorList>
    </citation>
    <scope>NUCLEOTIDE SEQUENCE</scope>
</reference>
<evidence type="ECO:0000313" key="3">
    <source>
        <dbReference type="Proteomes" id="UP001153636"/>
    </source>
</evidence>
<protein>
    <submittedName>
        <fullName evidence="2">Uncharacterized protein</fullName>
    </submittedName>
</protein>
<dbReference type="OrthoDB" id="8300196at2759"/>
<evidence type="ECO:0000256" key="1">
    <source>
        <dbReference type="SAM" id="MobiDB-lite"/>
    </source>
</evidence>
<dbReference type="Proteomes" id="UP001153636">
    <property type="component" value="Chromosome 4"/>
</dbReference>
<sequence length="102" mass="11600">MQKFTRSCKDLPSENCGKICHVFDGMALIQGLGKSTNSKSFGEYTNILKAIVFKNKYNAERIDFVVDHYEDLSIKNCTREKRGHKHDATERAIESSVTLLTQ</sequence>
<organism evidence="2 3">
    <name type="scientific">Psylliodes chrysocephalus</name>
    <dbReference type="NCBI Taxonomy" id="3402493"/>
    <lineage>
        <taxon>Eukaryota</taxon>
        <taxon>Metazoa</taxon>
        <taxon>Ecdysozoa</taxon>
        <taxon>Arthropoda</taxon>
        <taxon>Hexapoda</taxon>
        <taxon>Insecta</taxon>
        <taxon>Pterygota</taxon>
        <taxon>Neoptera</taxon>
        <taxon>Endopterygota</taxon>
        <taxon>Coleoptera</taxon>
        <taxon>Polyphaga</taxon>
        <taxon>Cucujiformia</taxon>
        <taxon>Chrysomeloidea</taxon>
        <taxon>Chrysomelidae</taxon>
        <taxon>Galerucinae</taxon>
        <taxon>Alticini</taxon>
        <taxon>Psylliodes</taxon>
    </lineage>
</organism>
<accession>A0A9P0D3V9</accession>
<keyword evidence="3" id="KW-1185">Reference proteome</keyword>